<evidence type="ECO:0000313" key="1">
    <source>
        <dbReference type="EMBL" id="JAD25779.1"/>
    </source>
</evidence>
<dbReference type="AlphaFoldDB" id="A0A0A8YH76"/>
<name>A0A0A8YH76_ARUDO</name>
<accession>A0A0A8YH76</accession>
<proteinExistence type="predicted"/>
<reference evidence="1" key="2">
    <citation type="journal article" date="2015" name="Data Brief">
        <title>Shoot transcriptome of the giant reed, Arundo donax.</title>
        <authorList>
            <person name="Barrero R.A."/>
            <person name="Guerrero F.D."/>
            <person name="Moolhuijzen P."/>
            <person name="Goolsby J.A."/>
            <person name="Tidwell J."/>
            <person name="Bellgard S.E."/>
            <person name="Bellgard M.I."/>
        </authorList>
    </citation>
    <scope>NUCLEOTIDE SEQUENCE</scope>
    <source>
        <tissue evidence="1">Shoot tissue taken approximately 20 cm above the soil surface</tissue>
    </source>
</reference>
<reference evidence="1" key="1">
    <citation type="submission" date="2014-09" db="EMBL/GenBank/DDBJ databases">
        <authorList>
            <person name="Magalhaes I.L.F."/>
            <person name="Oliveira U."/>
            <person name="Santos F.R."/>
            <person name="Vidigal T.H.D.A."/>
            <person name="Brescovit A.D."/>
            <person name="Santos A.J."/>
        </authorList>
    </citation>
    <scope>NUCLEOTIDE SEQUENCE</scope>
    <source>
        <tissue evidence="1">Shoot tissue taken approximately 20 cm above the soil surface</tissue>
    </source>
</reference>
<sequence>MATTDGWHFIKDAYKRTIKQLVVL</sequence>
<organism evidence="1">
    <name type="scientific">Arundo donax</name>
    <name type="common">Giant reed</name>
    <name type="synonym">Donax arundinaceus</name>
    <dbReference type="NCBI Taxonomy" id="35708"/>
    <lineage>
        <taxon>Eukaryota</taxon>
        <taxon>Viridiplantae</taxon>
        <taxon>Streptophyta</taxon>
        <taxon>Embryophyta</taxon>
        <taxon>Tracheophyta</taxon>
        <taxon>Spermatophyta</taxon>
        <taxon>Magnoliopsida</taxon>
        <taxon>Liliopsida</taxon>
        <taxon>Poales</taxon>
        <taxon>Poaceae</taxon>
        <taxon>PACMAD clade</taxon>
        <taxon>Arundinoideae</taxon>
        <taxon>Arundineae</taxon>
        <taxon>Arundo</taxon>
    </lineage>
</organism>
<dbReference type="EMBL" id="GBRH01272116">
    <property type="protein sequence ID" value="JAD25779.1"/>
    <property type="molecule type" value="Transcribed_RNA"/>
</dbReference>
<protein>
    <submittedName>
        <fullName evidence="1">Uncharacterized protein</fullName>
    </submittedName>
</protein>